<evidence type="ECO:0000313" key="3">
    <source>
        <dbReference type="Proteomes" id="UP000308267"/>
    </source>
</evidence>
<feature type="domain" description="Trematode PH-like" evidence="1">
    <location>
        <begin position="3"/>
        <end position="126"/>
    </location>
</feature>
<dbReference type="Pfam" id="PF25356">
    <property type="entry name" value="PH_trem"/>
    <property type="match status" value="1"/>
</dbReference>
<evidence type="ECO:0000313" key="2">
    <source>
        <dbReference type="EMBL" id="TGZ61158.1"/>
    </source>
</evidence>
<name>A0A4S2LKH8_OPIFE</name>
<dbReference type="AlphaFoldDB" id="A0A4S2LKH8"/>
<accession>A0A4S2LKH8</accession>
<gene>
    <name evidence="2" type="ORF">CRM22_008141</name>
</gene>
<protein>
    <recommendedName>
        <fullName evidence="1">Trematode PH-like domain-containing protein</fullName>
    </recommendedName>
</protein>
<dbReference type="InterPro" id="IPR057376">
    <property type="entry name" value="PH_trem"/>
</dbReference>
<dbReference type="EMBL" id="SJOL01008084">
    <property type="protein sequence ID" value="TGZ61158.1"/>
    <property type="molecule type" value="Genomic_DNA"/>
</dbReference>
<sequence length="359" mass="40779">MIKQEEFYGVTVDLIGQTKVTGSSFLTDSLASAVLSRQLEKDHSGVAKFLPDRIHFSRTTSGKMRIYRREVPYNDVLKIYVFPNKPDIFMLCTEGDYEGGRLYQSFRCHNAMDLQTVRRMIYGDANFTARSQIVGGDYYVDRRPGSAVYVEAPRPVTYVKEYLPPPRSPSPTYVERIQTVQRERTPSPVPVRRVSVVQKAVPSPQTVYVQRAQEPVVVRRVRPAEPVVAETVQVQREPSPMFVRRASYVSRPASVVYVDDGPAVEESVPVRRVITQRAPSPVIIRQKQTVTRVITPPPAPPILHRRASQTYVTEYVEPTVTETFVERSPLAYRRSSLVDLVDDGGRMILRRVTRVNPTL</sequence>
<proteinExistence type="predicted"/>
<organism evidence="2 3">
    <name type="scientific">Opisthorchis felineus</name>
    <dbReference type="NCBI Taxonomy" id="147828"/>
    <lineage>
        <taxon>Eukaryota</taxon>
        <taxon>Metazoa</taxon>
        <taxon>Spiralia</taxon>
        <taxon>Lophotrochozoa</taxon>
        <taxon>Platyhelminthes</taxon>
        <taxon>Trematoda</taxon>
        <taxon>Digenea</taxon>
        <taxon>Opisthorchiida</taxon>
        <taxon>Opisthorchiata</taxon>
        <taxon>Opisthorchiidae</taxon>
        <taxon>Opisthorchis</taxon>
    </lineage>
</organism>
<comment type="caution">
    <text evidence="2">The sequence shown here is derived from an EMBL/GenBank/DDBJ whole genome shotgun (WGS) entry which is preliminary data.</text>
</comment>
<keyword evidence="3" id="KW-1185">Reference proteome</keyword>
<dbReference type="OrthoDB" id="6242396at2759"/>
<reference evidence="2 3" key="1">
    <citation type="journal article" date="2019" name="BMC Genomics">
        <title>New insights from Opisthorchis felineus genome: update on genomics of the epidemiologically important liver flukes.</title>
        <authorList>
            <person name="Ershov N.I."/>
            <person name="Mordvinov V.A."/>
            <person name="Prokhortchouk E.B."/>
            <person name="Pakharukova M.Y."/>
            <person name="Gunbin K.V."/>
            <person name="Ustyantsev K."/>
            <person name="Genaev M.A."/>
            <person name="Blinov A.G."/>
            <person name="Mazur A."/>
            <person name="Boulygina E."/>
            <person name="Tsygankova S."/>
            <person name="Khrameeva E."/>
            <person name="Chekanov N."/>
            <person name="Fan G."/>
            <person name="Xiao A."/>
            <person name="Zhang H."/>
            <person name="Xu X."/>
            <person name="Yang H."/>
            <person name="Solovyev V."/>
            <person name="Lee S.M."/>
            <person name="Liu X."/>
            <person name="Afonnikov D.A."/>
            <person name="Skryabin K.G."/>
        </authorList>
    </citation>
    <scope>NUCLEOTIDE SEQUENCE [LARGE SCALE GENOMIC DNA]</scope>
    <source>
        <strain evidence="2">AK-0245</strain>
        <tissue evidence="2">Whole organism</tissue>
    </source>
</reference>
<evidence type="ECO:0000259" key="1">
    <source>
        <dbReference type="Pfam" id="PF25356"/>
    </source>
</evidence>
<dbReference type="Proteomes" id="UP000308267">
    <property type="component" value="Unassembled WGS sequence"/>
</dbReference>